<reference evidence="3" key="1">
    <citation type="journal article" date="2015" name="Nature">
        <title>Complex archaea that bridge the gap between prokaryotes and eukaryotes.</title>
        <authorList>
            <person name="Spang A."/>
            <person name="Saw J.H."/>
            <person name="Jorgensen S.L."/>
            <person name="Zaremba-Niedzwiedzka K."/>
            <person name="Martijn J."/>
            <person name="Lind A.E."/>
            <person name="van Eijk R."/>
            <person name="Schleper C."/>
            <person name="Guy L."/>
            <person name="Ettema T.J."/>
        </authorList>
    </citation>
    <scope>NUCLEOTIDE SEQUENCE</scope>
</reference>
<organism evidence="3">
    <name type="scientific">marine sediment metagenome</name>
    <dbReference type="NCBI Taxonomy" id="412755"/>
    <lineage>
        <taxon>unclassified sequences</taxon>
        <taxon>metagenomes</taxon>
        <taxon>ecological metagenomes</taxon>
    </lineage>
</organism>
<proteinExistence type="predicted"/>
<dbReference type="Pfam" id="PF13458">
    <property type="entry name" value="Peripla_BP_6"/>
    <property type="match status" value="1"/>
</dbReference>
<feature type="domain" description="Leucine-binding protein" evidence="2">
    <location>
        <begin position="34"/>
        <end position="361"/>
    </location>
</feature>
<dbReference type="InterPro" id="IPR028081">
    <property type="entry name" value="Leu-bd"/>
</dbReference>
<sequence length="412" mass="44358">MSYKMKPGLRGLLAAGAVALTATMPMKAQAEETYNLALLSDFSGPYADIMPIWTASREAVLNWWNATSGKELGVKLNYKNYETRYDAAQVASLWPGIKSELDPIAVLGLGGPDVAALSERLPEDKIPMFMATAAYGYAWQPDSWIFNPRPTYSHESAAFLAWMKEQRGGDAPLKAAIMASEASPAYVDMAKGLELYAEENPEELELVEVIYTEVQPTDLTAQMRRVARAGAEALIIQTNTSIVVAAKRGLQANGADIPILMSSHNGLPASGGALGGLDQLEGDFETYGMAVAADEDTPARQFYEKLVAEYGLEAPWNVVTAMGMSQGLYAAAVIGHAIEENGAEGLTGEMVREALFAQPITTEETRGFLPTLTFTPEAPFPLKGLQVNVGTVKDGKIVIEATGVDVPNVRKW</sequence>
<dbReference type="InterPro" id="IPR051010">
    <property type="entry name" value="BCAA_transport"/>
</dbReference>
<comment type="caution">
    <text evidence="3">The sequence shown here is derived from an EMBL/GenBank/DDBJ whole genome shotgun (WGS) entry which is preliminary data.</text>
</comment>
<dbReference type="PANTHER" id="PTHR30483:SF38">
    <property type="entry name" value="BLR7848 PROTEIN"/>
    <property type="match status" value="1"/>
</dbReference>
<keyword evidence="1" id="KW-0732">Signal</keyword>
<protein>
    <recommendedName>
        <fullName evidence="2">Leucine-binding protein domain-containing protein</fullName>
    </recommendedName>
</protein>
<dbReference type="SUPFAM" id="SSF53822">
    <property type="entry name" value="Periplasmic binding protein-like I"/>
    <property type="match status" value="1"/>
</dbReference>
<dbReference type="Gene3D" id="3.40.50.2300">
    <property type="match status" value="2"/>
</dbReference>
<evidence type="ECO:0000256" key="1">
    <source>
        <dbReference type="ARBA" id="ARBA00022729"/>
    </source>
</evidence>
<accession>A0A0F9VU99</accession>
<evidence type="ECO:0000313" key="3">
    <source>
        <dbReference type="EMBL" id="KKO08701.1"/>
    </source>
</evidence>
<evidence type="ECO:0000259" key="2">
    <source>
        <dbReference type="Pfam" id="PF13458"/>
    </source>
</evidence>
<dbReference type="PANTHER" id="PTHR30483">
    <property type="entry name" value="LEUCINE-SPECIFIC-BINDING PROTEIN"/>
    <property type="match status" value="1"/>
</dbReference>
<gene>
    <name evidence="3" type="ORF">LCGC14_0046410</name>
</gene>
<dbReference type="EMBL" id="LAZR01000009">
    <property type="protein sequence ID" value="KKO08701.1"/>
    <property type="molecule type" value="Genomic_DNA"/>
</dbReference>
<name>A0A0F9VU99_9ZZZZ</name>
<dbReference type="AlphaFoldDB" id="A0A0F9VU99"/>
<dbReference type="InterPro" id="IPR028082">
    <property type="entry name" value="Peripla_BP_I"/>
</dbReference>